<comment type="similarity">
    <text evidence="2">Belongs to the membrane fusion protein (MFP) (TC 8.A.1) family.</text>
</comment>
<dbReference type="Gene3D" id="2.40.420.20">
    <property type="match status" value="1"/>
</dbReference>
<reference evidence="14 15" key="1">
    <citation type="submission" date="2023-07" db="EMBL/GenBank/DDBJ databases">
        <title>Sorghum-associated microbial communities from plants grown in Nebraska, USA.</title>
        <authorList>
            <person name="Schachtman D."/>
        </authorList>
    </citation>
    <scope>NUCLEOTIDE SEQUENCE [LARGE SCALE GENOMIC DNA]</scope>
    <source>
        <strain evidence="14 15">DS1781</strain>
    </source>
</reference>
<accession>A0ABU1NDL0</accession>
<dbReference type="Pfam" id="PF25917">
    <property type="entry name" value="BSH_RND"/>
    <property type="match status" value="1"/>
</dbReference>
<evidence type="ECO:0000256" key="2">
    <source>
        <dbReference type="ARBA" id="ARBA00009477"/>
    </source>
</evidence>
<dbReference type="Pfam" id="PF25876">
    <property type="entry name" value="HH_MFP_RND"/>
    <property type="match status" value="1"/>
</dbReference>
<dbReference type="InterPro" id="IPR058627">
    <property type="entry name" value="MdtA-like_C"/>
</dbReference>
<dbReference type="Gene3D" id="2.40.50.100">
    <property type="match status" value="1"/>
</dbReference>
<protein>
    <submittedName>
        <fullName evidence="14">RND family efflux transporter MFP subunit</fullName>
    </submittedName>
</protein>
<dbReference type="EMBL" id="JAVDRF010000003">
    <property type="protein sequence ID" value="MDR6536141.1"/>
    <property type="molecule type" value="Genomic_DNA"/>
</dbReference>
<keyword evidence="4" id="KW-1003">Cell membrane</keyword>
<evidence type="ECO:0000313" key="14">
    <source>
        <dbReference type="EMBL" id="MDR6536141.1"/>
    </source>
</evidence>
<dbReference type="InterPro" id="IPR058624">
    <property type="entry name" value="MdtA-like_HH"/>
</dbReference>
<feature type="domain" description="Multidrug resistance protein MdtA-like C-terminal permuted SH3" evidence="13">
    <location>
        <begin position="313"/>
        <end position="371"/>
    </location>
</feature>
<keyword evidence="9" id="KW-0732">Signal</keyword>
<feature type="domain" description="Multidrug resistance protein MdtA-like barrel-sandwich hybrid" evidence="11">
    <location>
        <begin position="83"/>
        <end position="220"/>
    </location>
</feature>
<feature type="coiled-coil region" evidence="7">
    <location>
        <begin position="124"/>
        <end position="151"/>
    </location>
</feature>
<sequence>MNKKLVLALAGVLILTAAAAWRWAGNRPQGMAQSGTPAAGSTAAPGAGAKPGAGARALVTLAAAQKQDVPITVQVNGNVVSLNSVELRPQVTNTVREVHVKEGQFVKEGQLLFTLDDRPDQANLAKARAQQQKDEATMADLERQYRRSQELVAQNFIAKAAADATLSQLEAQRAAVAADKAAVQSAQVALGYATLRAPIAGRIGAVNIYPGTLVQPSLTLVTITQLDPIAVSFPVPEGKLQDLLAAARSHTPVEALVAGRKAPLKGTLNFVDNTVDPLIGTVRAKAVFDNADQALWPGQFVETRVTVRTLEGATVIPAAAIMMLAEGSSVYVVGADQTAARRKVQALHTFGTQVAVRGVEPGEQVVIEGKQNVRPGGKVRLDSAAQPQRSNGNAPETTPGSAASATPGTASVIAERERT</sequence>
<feature type="chain" id="PRO_5046628568" evidence="9">
    <location>
        <begin position="20"/>
        <end position="419"/>
    </location>
</feature>
<keyword evidence="5" id="KW-0997">Cell inner membrane</keyword>
<organism evidence="14 15">
    <name type="scientific">Variovorax soli</name>
    <dbReference type="NCBI Taxonomy" id="376815"/>
    <lineage>
        <taxon>Bacteria</taxon>
        <taxon>Pseudomonadati</taxon>
        <taxon>Pseudomonadota</taxon>
        <taxon>Betaproteobacteria</taxon>
        <taxon>Burkholderiales</taxon>
        <taxon>Comamonadaceae</taxon>
        <taxon>Variovorax</taxon>
    </lineage>
</organism>
<proteinExistence type="inferred from homology"/>
<keyword evidence="15" id="KW-1185">Reference proteome</keyword>
<evidence type="ECO:0000256" key="4">
    <source>
        <dbReference type="ARBA" id="ARBA00022475"/>
    </source>
</evidence>
<keyword evidence="6" id="KW-0472">Membrane</keyword>
<dbReference type="Gene3D" id="1.10.287.470">
    <property type="entry name" value="Helix hairpin bin"/>
    <property type="match status" value="1"/>
</dbReference>
<dbReference type="PANTHER" id="PTHR30469">
    <property type="entry name" value="MULTIDRUG RESISTANCE PROTEIN MDTA"/>
    <property type="match status" value="1"/>
</dbReference>
<evidence type="ECO:0000256" key="1">
    <source>
        <dbReference type="ARBA" id="ARBA00004236"/>
    </source>
</evidence>
<dbReference type="SUPFAM" id="SSF111369">
    <property type="entry name" value="HlyD-like secretion proteins"/>
    <property type="match status" value="1"/>
</dbReference>
<name>A0ABU1NDL0_9BURK</name>
<feature type="compositionally biased region" description="Polar residues" evidence="8">
    <location>
        <begin position="385"/>
        <end position="396"/>
    </location>
</feature>
<dbReference type="Pfam" id="PF25944">
    <property type="entry name" value="Beta-barrel_RND"/>
    <property type="match status" value="1"/>
</dbReference>
<feature type="signal peptide" evidence="9">
    <location>
        <begin position="1"/>
        <end position="19"/>
    </location>
</feature>
<evidence type="ECO:0000256" key="7">
    <source>
        <dbReference type="SAM" id="Coils"/>
    </source>
</evidence>
<evidence type="ECO:0000259" key="12">
    <source>
        <dbReference type="Pfam" id="PF25944"/>
    </source>
</evidence>
<gene>
    <name evidence="14" type="ORF">J2739_001911</name>
</gene>
<dbReference type="NCBIfam" id="TIGR01730">
    <property type="entry name" value="RND_mfp"/>
    <property type="match status" value="1"/>
</dbReference>
<feature type="domain" description="Multidrug resistance protein MdtA-like beta-barrel" evidence="12">
    <location>
        <begin position="228"/>
        <end position="307"/>
    </location>
</feature>
<dbReference type="Pfam" id="PF25967">
    <property type="entry name" value="RND-MFP_C"/>
    <property type="match status" value="1"/>
</dbReference>
<evidence type="ECO:0000256" key="5">
    <source>
        <dbReference type="ARBA" id="ARBA00022519"/>
    </source>
</evidence>
<feature type="region of interest" description="Disordered" evidence="8">
    <location>
        <begin position="27"/>
        <end position="50"/>
    </location>
</feature>
<evidence type="ECO:0000259" key="10">
    <source>
        <dbReference type="Pfam" id="PF25876"/>
    </source>
</evidence>
<feature type="compositionally biased region" description="Low complexity" evidence="8">
    <location>
        <begin position="32"/>
        <end position="50"/>
    </location>
</feature>
<comment type="caution">
    <text evidence="14">The sequence shown here is derived from an EMBL/GenBank/DDBJ whole genome shotgun (WGS) entry which is preliminary data.</text>
</comment>
<keyword evidence="7" id="KW-0175">Coiled coil</keyword>
<evidence type="ECO:0000256" key="6">
    <source>
        <dbReference type="ARBA" id="ARBA00023136"/>
    </source>
</evidence>
<comment type="subcellular location">
    <subcellularLocation>
        <location evidence="1">Cell membrane</location>
    </subcellularLocation>
</comment>
<dbReference type="Proteomes" id="UP001184230">
    <property type="component" value="Unassembled WGS sequence"/>
</dbReference>
<dbReference type="InterPro" id="IPR058626">
    <property type="entry name" value="MdtA-like_b-barrel"/>
</dbReference>
<keyword evidence="3" id="KW-0813">Transport</keyword>
<evidence type="ECO:0000256" key="9">
    <source>
        <dbReference type="SAM" id="SignalP"/>
    </source>
</evidence>
<dbReference type="InterPro" id="IPR006143">
    <property type="entry name" value="RND_pump_MFP"/>
</dbReference>
<dbReference type="InterPro" id="IPR058625">
    <property type="entry name" value="MdtA-like_BSH"/>
</dbReference>
<evidence type="ECO:0000313" key="15">
    <source>
        <dbReference type="Proteomes" id="UP001184230"/>
    </source>
</evidence>
<evidence type="ECO:0000256" key="3">
    <source>
        <dbReference type="ARBA" id="ARBA00022448"/>
    </source>
</evidence>
<dbReference type="RefSeq" id="WP_309900852.1">
    <property type="nucleotide sequence ID" value="NZ_JAVDRF010000003.1"/>
</dbReference>
<evidence type="ECO:0000259" key="11">
    <source>
        <dbReference type="Pfam" id="PF25917"/>
    </source>
</evidence>
<dbReference type="PANTHER" id="PTHR30469:SF36">
    <property type="entry name" value="BLL3903 PROTEIN"/>
    <property type="match status" value="1"/>
</dbReference>
<evidence type="ECO:0000259" key="13">
    <source>
        <dbReference type="Pfam" id="PF25967"/>
    </source>
</evidence>
<evidence type="ECO:0000256" key="8">
    <source>
        <dbReference type="SAM" id="MobiDB-lite"/>
    </source>
</evidence>
<feature type="region of interest" description="Disordered" evidence="8">
    <location>
        <begin position="375"/>
        <end position="419"/>
    </location>
</feature>
<dbReference type="Gene3D" id="2.40.30.170">
    <property type="match status" value="1"/>
</dbReference>
<feature type="domain" description="Multidrug resistance protein MdtA-like alpha-helical hairpin" evidence="10">
    <location>
        <begin position="124"/>
        <end position="193"/>
    </location>
</feature>
<feature type="compositionally biased region" description="Low complexity" evidence="8">
    <location>
        <begin position="397"/>
        <end position="411"/>
    </location>
</feature>